<dbReference type="EMBL" id="NMRN01000005">
    <property type="protein sequence ID" value="PAS94653.1"/>
    <property type="molecule type" value="Genomic_DNA"/>
</dbReference>
<dbReference type="PANTHER" id="PTHR34385">
    <property type="entry name" value="D-ALANYL-D-ALANINE CARBOXYPEPTIDASE"/>
    <property type="match status" value="1"/>
</dbReference>
<reference evidence="2 5" key="1">
    <citation type="submission" date="2016-08" db="EMBL/GenBank/DDBJ databases">
        <title>Candidatus Dactylopiibacterium carminicum genome sequence.</title>
        <authorList>
            <person name="Ramirez-Puebla S.T."/>
            <person name="Ormeno-Orrillo E."/>
            <person name="Vera-Ponce De Leon A."/>
            <person name="Luis L."/>
            <person name="Sanchez-Flores A."/>
            <person name="Monica R."/>
            <person name="Martinez-Romero E."/>
        </authorList>
    </citation>
    <scope>NUCLEOTIDE SEQUENCE [LARGE SCALE GENOMIC DNA]</scope>
    <source>
        <strain evidence="2">END1</strain>
    </source>
</reference>
<dbReference type="Proteomes" id="UP000623509">
    <property type="component" value="Unassembled WGS sequence"/>
</dbReference>
<evidence type="ECO:0000313" key="2">
    <source>
        <dbReference type="EMBL" id="KAF7600293.1"/>
    </source>
</evidence>
<dbReference type="OrthoDB" id="9792074at2"/>
<gene>
    <name evidence="2" type="ORF">BGI27_03505</name>
    <name evidence="3" type="ORF">CGU29_02810</name>
</gene>
<comment type="caution">
    <text evidence="3">The sequence shown here is derived from an EMBL/GenBank/DDBJ whole genome shotgun (WGS) entry which is preliminary data.</text>
</comment>
<dbReference type="SUPFAM" id="SSF55166">
    <property type="entry name" value="Hedgehog/DD-peptidase"/>
    <property type="match status" value="1"/>
</dbReference>
<evidence type="ECO:0000313" key="4">
    <source>
        <dbReference type="Proteomes" id="UP000216107"/>
    </source>
</evidence>
<evidence type="ECO:0000259" key="1">
    <source>
        <dbReference type="Pfam" id="PF02557"/>
    </source>
</evidence>
<dbReference type="Proteomes" id="UP000216107">
    <property type="component" value="Unassembled WGS sequence"/>
</dbReference>
<evidence type="ECO:0000313" key="3">
    <source>
        <dbReference type="EMBL" id="PAS94653.1"/>
    </source>
</evidence>
<name>A0A272EX07_9RHOO</name>
<dbReference type="EMBL" id="MDUX01000007">
    <property type="protein sequence ID" value="KAF7600293.1"/>
    <property type="molecule type" value="Genomic_DNA"/>
</dbReference>
<accession>A0A272EX07</accession>
<feature type="domain" description="D-alanyl-D-alanine carboxypeptidase-like core" evidence="1">
    <location>
        <begin position="39"/>
        <end position="191"/>
    </location>
</feature>
<dbReference type="Gene3D" id="3.30.1380.10">
    <property type="match status" value="1"/>
</dbReference>
<protein>
    <recommendedName>
        <fullName evidence="1">D-alanyl-D-alanine carboxypeptidase-like core domain-containing protein</fullName>
    </recommendedName>
</protein>
<organism evidence="3 4">
    <name type="scientific">Candidatus Dactylopiibacterium carminicum</name>
    <dbReference type="NCBI Taxonomy" id="857335"/>
    <lineage>
        <taxon>Bacteria</taxon>
        <taxon>Pseudomonadati</taxon>
        <taxon>Pseudomonadota</taxon>
        <taxon>Betaproteobacteria</taxon>
        <taxon>Rhodocyclales</taxon>
        <taxon>Rhodocyclaceae</taxon>
        <taxon>Candidatus Dactylopiibacterium</taxon>
    </lineage>
</organism>
<dbReference type="InterPro" id="IPR052179">
    <property type="entry name" value="DD-CPase-like"/>
</dbReference>
<keyword evidence="5" id="KW-1185">Reference proteome</keyword>
<sequence>MPAVSRRRPIVLDAAQLTGRSDSHVREFQFSDDSGFFAHPEAALAFLRLREAAAAERIDLRPASVFRSFDGQLRIWRAKWQGLRPLYDADGQPMDHASLSEAELIDAILEWSALPGASRHHWGSEFDVFDLAAMPADYRLQLLPAEYAPEGVFAYLNAWLDRNMARFGFFRPYDCERGGLHVEPWHLSYAPVSVPALAALTPALIREALLTEPIDGQALLLERIDSIHARQVCLVGAPATLA</sequence>
<dbReference type="InterPro" id="IPR009045">
    <property type="entry name" value="Zn_M74/Hedgehog-like"/>
</dbReference>
<dbReference type="GO" id="GO:0006508">
    <property type="term" value="P:proteolysis"/>
    <property type="evidence" value="ECO:0007669"/>
    <property type="project" value="InterPro"/>
</dbReference>
<dbReference type="CDD" id="cd14847">
    <property type="entry name" value="DD-carboxypeptidase_like"/>
    <property type="match status" value="1"/>
</dbReference>
<evidence type="ECO:0000313" key="5">
    <source>
        <dbReference type="Proteomes" id="UP000623509"/>
    </source>
</evidence>
<proteinExistence type="predicted"/>
<reference evidence="3 4" key="2">
    <citation type="submission" date="2017-07" db="EMBL/GenBank/DDBJ databases">
        <title>Candidatus Dactylopiibacterium carminicum, a nitrogen-fixing symbiont of the cochineal insect Dactylopius coccus and Dactylopius opuntiae (Hemiptera: Coccoidea: Dactylopiidae).</title>
        <authorList>
            <person name="Vera A."/>
        </authorList>
    </citation>
    <scope>NUCLEOTIDE SEQUENCE [LARGE SCALE GENOMIC DNA]</scope>
    <source>
        <strain evidence="3 4">NFDCM</strain>
    </source>
</reference>
<dbReference type="PANTHER" id="PTHR34385:SF1">
    <property type="entry name" value="PEPTIDOGLYCAN L-ALANYL-D-GLUTAMATE ENDOPEPTIDASE CWLK"/>
    <property type="match status" value="1"/>
</dbReference>
<dbReference type="AlphaFoldDB" id="A0A272EX07"/>
<dbReference type="InterPro" id="IPR003709">
    <property type="entry name" value="VanY-like_core_dom"/>
</dbReference>
<dbReference type="GO" id="GO:0008233">
    <property type="term" value="F:peptidase activity"/>
    <property type="evidence" value="ECO:0007669"/>
    <property type="project" value="InterPro"/>
</dbReference>
<dbReference type="Pfam" id="PF02557">
    <property type="entry name" value="VanY"/>
    <property type="match status" value="1"/>
</dbReference>